<evidence type="ECO:0000256" key="2">
    <source>
        <dbReference type="ARBA" id="ARBA00022737"/>
    </source>
</evidence>
<keyword evidence="1 5" id="KW-0479">Metal-binding</keyword>
<dbReference type="Pfam" id="PF00412">
    <property type="entry name" value="LIM"/>
    <property type="match status" value="1"/>
</dbReference>
<feature type="compositionally biased region" description="Pro residues" evidence="6">
    <location>
        <begin position="510"/>
        <end position="522"/>
    </location>
</feature>
<accession>A0A0D7BRI1</accession>
<dbReference type="SMART" id="SM00132">
    <property type="entry name" value="LIM"/>
    <property type="match status" value="2"/>
</dbReference>
<reference evidence="8 9" key="1">
    <citation type="journal article" date="2015" name="Fungal Genet. Biol.">
        <title>Evolution of novel wood decay mechanisms in Agaricales revealed by the genome sequences of Fistulina hepatica and Cylindrobasidium torrendii.</title>
        <authorList>
            <person name="Floudas D."/>
            <person name="Held B.W."/>
            <person name="Riley R."/>
            <person name="Nagy L.G."/>
            <person name="Koehler G."/>
            <person name="Ransdell A.S."/>
            <person name="Younus H."/>
            <person name="Chow J."/>
            <person name="Chiniquy J."/>
            <person name="Lipzen A."/>
            <person name="Tritt A."/>
            <person name="Sun H."/>
            <person name="Haridas S."/>
            <person name="LaButti K."/>
            <person name="Ohm R.A."/>
            <person name="Kues U."/>
            <person name="Blanchette R.A."/>
            <person name="Grigoriev I.V."/>
            <person name="Minto R.E."/>
            <person name="Hibbett D.S."/>
        </authorList>
    </citation>
    <scope>NUCLEOTIDE SEQUENCE [LARGE SCALE GENOMIC DNA]</scope>
    <source>
        <strain evidence="8 9">FP15055 ss-10</strain>
    </source>
</reference>
<feature type="compositionally biased region" description="Low complexity" evidence="6">
    <location>
        <begin position="543"/>
        <end position="561"/>
    </location>
</feature>
<feature type="region of interest" description="Disordered" evidence="6">
    <location>
        <begin position="598"/>
        <end position="647"/>
    </location>
</feature>
<feature type="compositionally biased region" description="Basic and acidic residues" evidence="6">
    <location>
        <begin position="478"/>
        <end position="496"/>
    </location>
</feature>
<evidence type="ECO:0000313" key="8">
    <source>
        <dbReference type="EMBL" id="KIY72835.1"/>
    </source>
</evidence>
<feature type="compositionally biased region" description="Low complexity" evidence="6">
    <location>
        <begin position="347"/>
        <end position="371"/>
    </location>
</feature>
<evidence type="ECO:0000256" key="4">
    <source>
        <dbReference type="ARBA" id="ARBA00023038"/>
    </source>
</evidence>
<feature type="region of interest" description="Disordered" evidence="6">
    <location>
        <begin position="954"/>
        <end position="1007"/>
    </location>
</feature>
<dbReference type="GO" id="GO:0046872">
    <property type="term" value="F:metal ion binding"/>
    <property type="evidence" value="ECO:0007669"/>
    <property type="project" value="UniProtKB-KW"/>
</dbReference>
<feature type="compositionally biased region" description="Polar residues" evidence="6">
    <location>
        <begin position="465"/>
        <end position="476"/>
    </location>
</feature>
<keyword evidence="9" id="KW-1185">Reference proteome</keyword>
<feature type="region of interest" description="Disordered" evidence="6">
    <location>
        <begin position="303"/>
        <end position="563"/>
    </location>
</feature>
<evidence type="ECO:0000256" key="5">
    <source>
        <dbReference type="PROSITE-ProRule" id="PRU00125"/>
    </source>
</evidence>
<feature type="compositionally biased region" description="Low complexity" evidence="6">
    <location>
        <begin position="398"/>
        <end position="435"/>
    </location>
</feature>
<feature type="compositionally biased region" description="Low complexity" evidence="6">
    <location>
        <begin position="968"/>
        <end position="979"/>
    </location>
</feature>
<dbReference type="Gene3D" id="2.10.110.10">
    <property type="entry name" value="Cysteine Rich Protein"/>
    <property type="match status" value="3"/>
</dbReference>
<feature type="compositionally biased region" description="Polar residues" evidence="6">
    <location>
        <begin position="929"/>
        <end position="940"/>
    </location>
</feature>
<evidence type="ECO:0000259" key="7">
    <source>
        <dbReference type="PROSITE" id="PS50023"/>
    </source>
</evidence>
<sequence>MGFCRRCGDIVTGQRCKCGGTAVAPVVSWNNTGDKGSVSDAWSRTYVSRDPSPTRPTAPSATAITPTATGGTTSRRFPRPISKTPTGNSAPVELGQRVTAHITSTTSQINRTASTLKQSVVTPEAGILPSLYDKSLSKVYGSVLQTQESLATHACTGCADVFPPDATIYPSSEEGSFYCLPCFTKNGGSKGPCASCGKDVMTLKSAGGFVEVADQFWHKKCFNCNGCDKWIGDNPMVDLLGRPSCQACFDSCLRRDSTPKKKRSSVNIASLAGTPGSPSTPMTGGYQRERKESFHIQELEQRLGIVKSRPSSPTMDSPRPTVPAPRPSDSASRASITPMSLVSARATLSSPSRKSTSASTSSPSTPISFPSREPARVSSHESFSSPVRGSPRSPTRNSFSSPVRESISSPSRTSISSPSRNSISSPVRNSVSTSSRESLARNSISAASRYSISSPTSGSTKSQTPQDSNELTSPTSKGRYDRFKLSNRPDARRSMEFKSTPSSPVKEPAPSLPTPVPSPPSTPKKTDDKKLPHTAITSPSLYSKNSPISSPMSTSTPSLVSDISMDDASTMSSLNLDSPYLHGFDSPSQVQNSTRVFSFDSSSNSDDDRRSSPRPNLFSEPVKQPTPEARPPAASARSPPPASSSVVENASMNCAKCHRKLFSVASAGRYVTVPDEIGHMETYHQNCFKCHVCELPFKEGVQGQAMFVRGPKGPSHLECSPPQRSTRYSIDSPSPKLSPVRKPMSQLTPGGTITTTTTTTTTTMTSSNSGNYNPRTTPATATVKPRSNTLAAPPSPKASLSTPPSPRRESARYMRPTTPVVSSAAPRFGGSSYCPGCQKPVSVMERGVVPGPQGTRWHSGCLLCGGKPTNPGTPAYERARQGKRKGEAGCGKRLDSSAKTDEDNNVWCRDCLLLLATSRGPSPTRPVVPSNTGPQVPTQLSGTTTLARHFTGMGSNEGSLLRQMTGGASAAAPPRSLSPTKQMGVRPRPRSVIGGHGMSRPKSMDAGRGMFLVRQMTGGKSQD</sequence>
<feature type="region of interest" description="Disordered" evidence="6">
    <location>
        <begin position="46"/>
        <end position="93"/>
    </location>
</feature>
<feature type="region of interest" description="Disordered" evidence="6">
    <location>
        <begin position="256"/>
        <end position="287"/>
    </location>
</feature>
<evidence type="ECO:0000256" key="1">
    <source>
        <dbReference type="ARBA" id="ARBA00022723"/>
    </source>
</evidence>
<dbReference type="Proteomes" id="UP000054007">
    <property type="component" value="Unassembled WGS sequence"/>
</dbReference>
<dbReference type="EMBL" id="KN880440">
    <property type="protein sequence ID" value="KIY72835.1"/>
    <property type="molecule type" value="Genomic_DNA"/>
</dbReference>
<feature type="compositionally biased region" description="Polar residues" evidence="6">
    <location>
        <begin position="722"/>
        <end position="732"/>
    </location>
</feature>
<evidence type="ECO:0000256" key="3">
    <source>
        <dbReference type="ARBA" id="ARBA00022833"/>
    </source>
</evidence>
<evidence type="ECO:0000313" key="9">
    <source>
        <dbReference type="Proteomes" id="UP000054007"/>
    </source>
</evidence>
<dbReference type="PANTHER" id="PTHR24205">
    <property type="entry name" value="FOUR AND A HALF LIM DOMAINS PROTEIN"/>
    <property type="match status" value="1"/>
</dbReference>
<feature type="non-terminal residue" evidence="8">
    <location>
        <position position="1023"/>
    </location>
</feature>
<gene>
    <name evidence="8" type="ORF">CYLTODRAFT_417610</name>
</gene>
<dbReference type="SUPFAM" id="SSF57716">
    <property type="entry name" value="Glucocorticoid receptor-like (DNA-binding domain)"/>
    <property type="match status" value="1"/>
</dbReference>
<proteinExistence type="predicted"/>
<organism evidence="8 9">
    <name type="scientific">Cylindrobasidium torrendii FP15055 ss-10</name>
    <dbReference type="NCBI Taxonomy" id="1314674"/>
    <lineage>
        <taxon>Eukaryota</taxon>
        <taxon>Fungi</taxon>
        <taxon>Dikarya</taxon>
        <taxon>Basidiomycota</taxon>
        <taxon>Agaricomycotina</taxon>
        <taxon>Agaricomycetes</taxon>
        <taxon>Agaricomycetidae</taxon>
        <taxon>Agaricales</taxon>
        <taxon>Marasmiineae</taxon>
        <taxon>Physalacriaceae</taxon>
        <taxon>Cylindrobasidium</taxon>
    </lineage>
</organism>
<dbReference type="PROSITE" id="PS50023">
    <property type="entry name" value="LIM_DOMAIN_2"/>
    <property type="match status" value="1"/>
</dbReference>
<dbReference type="CDD" id="cd08368">
    <property type="entry name" value="LIM"/>
    <property type="match status" value="2"/>
</dbReference>
<feature type="compositionally biased region" description="Polar residues" evidence="6">
    <location>
        <begin position="380"/>
        <end position="397"/>
    </location>
</feature>
<keyword evidence="2" id="KW-0677">Repeat</keyword>
<name>A0A0D7BRI1_9AGAR</name>
<dbReference type="AlphaFoldDB" id="A0A0D7BRI1"/>
<dbReference type="InterPro" id="IPR001781">
    <property type="entry name" value="Znf_LIM"/>
</dbReference>
<dbReference type="PANTHER" id="PTHR24205:SF16">
    <property type="entry name" value="GH01042P-RELATED"/>
    <property type="match status" value="1"/>
</dbReference>
<feature type="compositionally biased region" description="Polar residues" evidence="6">
    <location>
        <begin position="766"/>
        <end position="790"/>
    </location>
</feature>
<feature type="region of interest" description="Disordered" evidence="6">
    <location>
        <begin position="712"/>
        <end position="822"/>
    </location>
</feature>
<dbReference type="OrthoDB" id="1112565at2759"/>
<feature type="compositionally biased region" description="Low complexity" evidence="6">
    <location>
        <begin position="443"/>
        <end position="464"/>
    </location>
</feature>
<keyword evidence="4 5" id="KW-0440">LIM domain</keyword>
<feature type="compositionally biased region" description="Low complexity" evidence="6">
    <location>
        <begin position="752"/>
        <end position="765"/>
    </location>
</feature>
<evidence type="ECO:0000256" key="6">
    <source>
        <dbReference type="SAM" id="MobiDB-lite"/>
    </source>
</evidence>
<feature type="domain" description="LIM zinc-binding" evidence="7">
    <location>
        <begin position="191"/>
        <end position="255"/>
    </location>
</feature>
<protein>
    <recommendedName>
        <fullName evidence="7">LIM zinc-binding domain-containing protein</fullName>
    </recommendedName>
</protein>
<dbReference type="STRING" id="1314674.A0A0D7BRI1"/>
<dbReference type="GO" id="GO:0030695">
    <property type="term" value="F:GTPase regulator activity"/>
    <property type="evidence" value="ECO:0007669"/>
    <property type="project" value="UniProtKB-ARBA"/>
</dbReference>
<feature type="region of interest" description="Disordered" evidence="6">
    <location>
        <begin position="921"/>
        <end position="940"/>
    </location>
</feature>
<feature type="compositionally biased region" description="Low complexity" evidence="6">
    <location>
        <begin position="48"/>
        <end position="75"/>
    </location>
</feature>
<keyword evidence="3 5" id="KW-0862">Zinc</keyword>